<feature type="region of interest" description="Disordered" evidence="1">
    <location>
        <begin position="38"/>
        <end position="62"/>
    </location>
</feature>
<protein>
    <submittedName>
        <fullName evidence="2">Uncharacterized protein</fullName>
    </submittedName>
</protein>
<dbReference type="EMBL" id="CP108195">
    <property type="protein sequence ID" value="WTS11220.1"/>
    <property type="molecule type" value="Genomic_DNA"/>
</dbReference>
<name>A0AAU1U025_9ACTN</name>
<reference evidence="2" key="1">
    <citation type="submission" date="2022-10" db="EMBL/GenBank/DDBJ databases">
        <title>The complete genomes of actinobacterial strains from the NBC collection.</title>
        <authorList>
            <person name="Joergensen T.S."/>
            <person name="Alvarez Arevalo M."/>
            <person name="Sterndorff E.B."/>
            <person name="Faurdal D."/>
            <person name="Vuksanovic O."/>
            <person name="Mourched A.-S."/>
            <person name="Charusanti P."/>
            <person name="Shaw S."/>
            <person name="Blin K."/>
            <person name="Weber T."/>
        </authorList>
    </citation>
    <scope>NUCLEOTIDE SEQUENCE</scope>
    <source>
        <strain evidence="2">NBC_00119</strain>
    </source>
</reference>
<proteinExistence type="predicted"/>
<dbReference type="AlphaFoldDB" id="A0AAU1U025"/>
<gene>
    <name evidence="2" type="ORF">OHU69_09150</name>
</gene>
<accession>A0AAU1U025</accession>
<sequence>MFVRTVHSEVTDRMPVFSQRHLRTGQNKYAQHYNVGEDHTADTQLRPPRPDHPTADLTHGSIKRHPVLSGLINEYERAA</sequence>
<organism evidence="2">
    <name type="scientific">Streptomyces sp. NBC_00119</name>
    <dbReference type="NCBI Taxonomy" id="2975659"/>
    <lineage>
        <taxon>Bacteria</taxon>
        <taxon>Bacillati</taxon>
        <taxon>Actinomycetota</taxon>
        <taxon>Actinomycetes</taxon>
        <taxon>Kitasatosporales</taxon>
        <taxon>Streptomycetaceae</taxon>
        <taxon>Streptomyces</taxon>
    </lineage>
</organism>
<evidence type="ECO:0000313" key="2">
    <source>
        <dbReference type="EMBL" id="WTS11220.1"/>
    </source>
</evidence>
<evidence type="ECO:0000256" key="1">
    <source>
        <dbReference type="SAM" id="MobiDB-lite"/>
    </source>
</evidence>